<keyword evidence="8" id="KW-1185">Reference proteome</keyword>
<evidence type="ECO:0000313" key="8">
    <source>
        <dbReference type="Proteomes" id="UP001549104"/>
    </source>
</evidence>
<dbReference type="InterPro" id="IPR007627">
    <property type="entry name" value="RNA_pol_sigma70_r2"/>
</dbReference>
<dbReference type="SUPFAM" id="SSF88659">
    <property type="entry name" value="Sigma3 and sigma4 domains of RNA polymerase sigma factors"/>
    <property type="match status" value="1"/>
</dbReference>
<keyword evidence="1" id="KW-0805">Transcription regulation</keyword>
<gene>
    <name evidence="7" type="ORF">ABIC55_000609</name>
</gene>
<keyword evidence="2" id="KW-0731">Sigma factor</keyword>
<evidence type="ECO:0000313" key="7">
    <source>
        <dbReference type="EMBL" id="MET3655525.1"/>
    </source>
</evidence>
<dbReference type="SUPFAM" id="SSF88946">
    <property type="entry name" value="Sigma2 domain of RNA polymerase sigma factors"/>
    <property type="match status" value="1"/>
</dbReference>
<dbReference type="NCBIfam" id="TIGR02937">
    <property type="entry name" value="sigma70-ECF"/>
    <property type="match status" value="1"/>
</dbReference>
<comment type="caution">
    <text evidence="7">The sequence shown here is derived from an EMBL/GenBank/DDBJ whole genome shotgun (WGS) entry which is preliminary data.</text>
</comment>
<dbReference type="Gene3D" id="1.10.10.10">
    <property type="entry name" value="Winged helix-like DNA-binding domain superfamily/Winged helix DNA-binding domain"/>
    <property type="match status" value="1"/>
</dbReference>
<keyword evidence="3" id="KW-0238">DNA-binding</keyword>
<sequence>MMTFEDVLEQYEPMISASIRKLNIHRNHDSFRQAGRVALWQAWSRFDEAKGSFTPFAYRSIRGGMLDELKKENVFEKNITLMEDESLAYIMVPEIADQHEALNRLADALDVLSPAERELVQWLFIEGYTLTECAERIGITVEGVRKRRYRSLAKLRRVLT</sequence>
<dbReference type="PANTHER" id="PTHR30385">
    <property type="entry name" value="SIGMA FACTOR F FLAGELLAR"/>
    <property type="match status" value="1"/>
</dbReference>
<evidence type="ECO:0000256" key="1">
    <source>
        <dbReference type="ARBA" id="ARBA00023015"/>
    </source>
</evidence>
<dbReference type="CDD" id="cd06171">
    <property type="entry name" value="Sigma70_r4"/>
    <property type="match status" value="1"/>
</dbReference>
<dbReference type="RefSeq" id="WP_354312112.1">
    <property type="nucleotide sequence ID" value="NZ_JBEPME010000001.1"/>
</dbReference>
<evidence type="ECO:0000259" key="6">
    <source>
        <dbReference type="Pfam" id="PF04545"/>
    </source>
</evidence>
<dbReference type="InterPro" id="IPR007630">
    <property type="entry name" value="RNA_pol_sigma70_r4"/>
</dbReference>
<proteinExistence type="predicted"/>
<feature type="domain" description="RNA polymerase sigma-70 region 2" evidence="5">
    <location>
        <begin position="10"/>
        <end position="72"/>
    </location>
</feature>
<protein>
    <submittedName>
        <fullName evidence="7">RNA polymerase sigma factor (Sigma-70 family)</fullName>
    </submittedName>
</protein>
<evidence type="ECO:0000256" key="2">
    <source>
        <dbReference type="ARBA" id="ARBA00023082"/>
    </source>
</evidence>
<dbReference type="Pfam" id="PF04542">
    <property type="entry name" value="Sigma70_r2"/>
    <property type="match status" value="1"/>
</dbReference>
<feature type="domain" description="RNA polymerase sigma-70 region 4" evidence="6">
    <location>
        <begin position="108"/>
        <end position="156"/>
    </location>
</feature>
<name>A0ABV2K4J0_SPOPS</name>
<evidence type="ECO:0000259" key="5">
    <source>
        <dbReference type="Pfam" id="PF04542"/>
    </source>
</evidence>
<dbReference type="Gene3D" id="1.10.1740.10">
    <property type="match status" value="1"/>
</dbReference>
<evidence type="ECO:0000256" key="4">
    <source>
        <dbReference type="ARBA" id="ARBA00023163"/>
    </source>
</evidence>
<dbReference type="InterPro" id="IPR014284">
    <property type="entry name" value="RNA_pol_sigma-70_dom"/>
</dbReference>
<dbReference type="InterPro" id="IPR013324">
    <property type="entry name" value="RNA_pol_sigma_r3/r4-like"/>
</dbReference>
<dbReference type="InterPro" id="IPR036388">
    <property type="entry name" value="WH-like_DNA-bd_sf"/>
</dbReference>
<dbReference type="EMBL" id="JBEPME010000001">
    <property type="protein sequence ID" value="MET3655525.1"/>
    <property type="molecule type" value="Genomic_DNA"/>
</dbReference>
<accession>A0ABV2K4J0</accession>
<evidence type="ECO:0000256" key="3">
    <source>
        <dbReference type="ARBA" id="ARBA00023125"/>
    </source>
</evidence>
<reference evidence="7 8" key="1">
    <citation type="submission" date="2024-06" db="EMBL/GenBank/DDBJ databases">
        <title>Sorghum-associated microbial communities from plants grown in Nebraska, USA.</title>
        <authorList>
            <person name="Schachtman D."/>
        </authorList>
    </citation>
    <scope>NUCLEOTIDE SEQUENCE [LARGE SCALE GENOMIC DNA]</scope>
    <source>
        <strain evidence="7 8">1288</strain>
    </source>
</reference>
<dbReference type="Proteomes" id="UP001549104">
    <property type="component" value="Unassembled WGS sequence"/>
</dbReference>
<dbReference type="Pfam" id="PF04545">
    <property type="entry name" value="Sigma70_r4"/>
    <property type="match status" value="1"/>
</dbReference>
<organism evidence="7 8">
    <name type="scientific">Sporosarcina psychrophila</name>
    <name type="common">Bacillus psychrophilus</name>
    <dbReference type="NCBI Taxonomy" id="1476"/>
    <lineage>
        <taxon>Bacteria</taxon>
        <taxon>Bacillati</taxon>
        <taxon>Bacillota</taxon>
        <taxon>Bacilli</taxon>
        <taxon>Bacillales</taxon>
        <taxon>Caryophanaceae</taxon>
        <taxon>Sporosarcina</taxon>
    </lineage>
</organism>
<dbReference type="InterPro" id="IPR013325">
    <property type="entry name" value="RNA_pol_sigma_r2"/>
</dbReference>
<keyword evidence="4" id="KW-0804">Transcription</keyword>